<proteinExistence type="predicted"/>
<gene>
    <name evidence="1" type="ORF">SAMN05660657_05185</name>
</gene>
<dbReference type="STRING" id="1296565.SAMN05660657_05185"/>
<accession>A0A1I7D1U1</accession>
<organism evidence="1 2">
    <name type="scientific">Geodermatophilus amargosae</name>
    <dbReference type="NCBI Taxonomy" id="1296565"/>
    <lineage>
        <taxon>Bacteria</taxon>
        <taxon>Bacillati</taxon>
        <taxon>Actinomycetota</taxon>
        <taxon>Actinomycetes</taxon>
        <taxon>Geodermatophilales</taxon>
        <taxon>Geodermatophilaceae</taxon>
        <taxon>Geodermatophilus</taxon>
    </lineage>
</organism>
<sequence>MSTASASARTRRTYAARLCCGTVLTYEAANFVPDVGETVPCRRHGFCAVNSRDASDGRGVGSAHRAVHRRSPGELVAFLRTRPVTSIHTLRQHRFTLRVVAAAHEEGLVHLDLVAGRVVLGGQDPGDVPVVDRER</sequence>
<protein>
    <submittedName>
        <fullName evidence="1">Uncharacterized protein</fullName>
    </submittedName>
</protein>
<keyword evidence="2" id="KW-1185">Reference proteome</keyword>
<dbReference type="Proteomes" id="UP000199546">
    <property type="component" value="Unassembled WGS sequence"/>
</dbReference>
<name>A0A1I7D1U1_9ACTN</name>
<dbReference type="EMBL" id="FPBA01000031">
    <property type="protein sequence ID" value="SFU05670.1"/>
    <property type="molecule type" value="Genomic_DNA"/>
</dbReference>
<evidence type="ECO:0000313" key="1">
    <source>
        <dbReference type="EMBL" id="SFU05670.1"/>
    </source>
</evidence>
<dbReference type="AlphaFoldDB" id="A0A1I7D1U1"/>
<evidence type="ECO:0000313" key="2">
    <source>
        <dbReference type="Proteomes" id="UP000199546"/>
    </source>
</evidence>
<reference evidence="2" key="1">
    <citation type="submission" date="2016-10" db="EMBL/GenBank/DDBJ databases">
        <authorList>
            <person name="Varghese N."/>
            <person name="Submissions S."/>
        </authorList>
    </citation>
    <scope>NUCLEOTIDE SEQUENCE [LARGE SCALE GENOMIC DNA]</scope>
    <source>
        <strain evidence="2">DSM 46136</strain>
    </source>
</reference>